<evidence type="ECO:0000313" key="1">
    <source>
        <dbReference type="EMBL" id="RIA98403.1"/>
    </source>
</evidence>
<keyword evidence="2" id="KW-1185">Reference proteome</keyword>
<proteinExistence type="predicted"/>
<dbReference type="Proteomes" id="UP000265703">
    <property type="component" value="Unassembled WGS sequence"/>
</dbReference>
<accession>A0A397TJL0</accession>
<sequence length="230" mass="26935">MRVLQKGLHQTLIQCIPRRLNFWLIQTMFYEKNGNCMELKQNVNVDPNDTVRWITYRYNGSKKFSSISPKDWNELIANREAMLIIEKNRKNKCSGEIKADARNDICHVIGIWYEILLDDYNIGLPSYKQARNVGWLYKQINTNKIVKDKVTELAKKEYGMTINGVKLLINYKLSRNSDVHKDSFNRDKNTPASVLSQQAQDALNLLRLADQSSDFQSAYETYVRRVYRKS</sequence>
<evidence type="ECO:0000313" key="2">
    <source>
        <dbReference type="Proteomes" id="UP000265703"/>
    </source>
</evidence>
<protein>
    <submittedName>
        <fullName evidence="1">Uncharacterized protein</fullName>
    </submittedName>
</protein>
<reference evidence="1 2" key="1">
    <citation type="submission" date="2018-06" db="EMBL/GenBank/DDBJ databases">
        <title>Comparative genomics reveals the genomic features of Rhizophagus irregularis, R. cerebriforme, R. diaphanum and Gigaspora rosea, and their symbiotic lifestyle signature.</title>
        <authorList>
            <person name="Morin E."/>
            <person name="San Clemente H."/>
            <person name="Chen E.C.H."/>
            <person name="De La Providencia I."/>
            <person name="Hainaut M."/>
            <person name="Kuo A."/>
            <person name="Kohler A."/>
            <person name="Murat C."/>
            <person name="Tang N."/>
            <person name="Roy S."/>
            <person name="Loubradou J."/>
            <person name="Henrissat B."/>
            <person name="Grigoriev I.V."/>
            <person name="Corradi N."/>
            <person name="Roux C."/>
            <person name="Martin F.M."/>
        </authorList>
    </citation>
    <scope>NUCLEOTIDE SEQUENCE [LARGE SCALE GENOMIC DNA]</scope>
    <source>
        <strain evidence="1 2">DAOM 227022</strain>
    </source>
</reference>
<dbReference type="EMBL" id="QKYT01000016">
    <property type="protein sequence ID" value="RIA98403.1"/>
    <property type="molecule type" value="Genomic_DNA"/>
</dbReference>
<gene>
    <name evidence="1" type="ORF">C1645_130643</name>
</gene>
<name>A0A397TJL0_9GLOM</name>
<organism evidence="1 2">
    <name type="scientific">Glomus cerebriforme</name>
    <dbReference type="NCBI Taxonomy" id="658196"/>
    <lineage>
        <taxon>Eukaryota</taxon>
        <taxon>Fungi</taxon>
        <taxon>Fungi incertae sedis</taxon>
        <taxon>Mucoromycota</taxon>
        <taxon>Glomeromycotina</taxon>
        <taxon>Glomeromycetes</taxon>
        <taxon>Glomerales</taxon>
        <taxon>Glomeraceae</taxon>
        <taxon>Glomus</taxon>
    </lineage>
</organism>
<dbReference type="AlphaFoldDB" id="A0A397TJL0"/>
<comment type="caution">
    <text evidence="1">The sequence shown here is derived from an EMBL/GenBank/DDBJ whole genome shotgun (WGS) entry which is preliminary data.</text>
</comment>
<dbReference type="OrthoDB" id="2359551at2759"/>